<dbReference type="OrthoDB" id="5294764at2"/>
<reference evidence="2 3" key="1">
    <citation type="journal article" date="2017" name="Int. J. Syst. Evol. Microbiol.">
        <title>Kushneria konosiri sp. nov., isolated from the Korean salt-fermented seafood Daemi-jeot.</title>
        <authorList>
            <person name="Yun J.H."/>
            <person name="Park S.K."/>
            <person name="Lee J.Y."/>
            <person name="Jung M.J."/>
            <person name="Bae J.W."/>
        </authorList>
    </citation>
    <scope>NUCLEOTIDE SEQUENCE [LARGE SCALE GENOMIC DNA]</scope>
    <source>
        <strain evidence="2 3">X49</strain>
    </source>
</reference>
<feature type="region of interest" description="Disordered" evidence="1">
    <location>
        <begin position="1"/>
        <end position="32"/>
    </location>
</feature>
<dbReference type="AlphaFoldDB" id="A0A2Z2H5N1"/>
<sequence>MNSAPSTTADSSIKDSPLADRGDTSPADPDWPGQLVVFDGDCPLCRRAVHFILAHEARPITGLVTLQSALGHQLGAHFDQDADDLDSMWLIRDGILYRDSDGLWRTAQALTPPWSAAAGLRFVPTPVRDGVYQLVGRYRKRLASDPGMGGYVQSRLLKTLTEAQCARLSLPMTLADV</sequence>
<gene>
    <name evidence="2" type="ORF">B9G99_07180</name>
</gene>
<dbReference type="RefSeq" id="WP_086621437.1">
    <property type="nucleotide sequence ID" value="NZ_CP021323.1"/>
</dbReference>
<dbReference type="PANTHER" id="PTHR33639:SF2">
    <property type="entry name" value="DUF393 DOMAIN-CONTAINING PROTEIN"/>
    <property type="match status" value="1"/>
</dbReference>
<dbReference type="KEGG" id="kus:B9G99_07180"/>
<organism evidence="2 3">
    <name type="scientific">Kushneria konosiri</name>
    <dbReference type="NCBI Taxonomy" id="698828"/>
    <lineage>
        <taxon>Bacteria</taxon>
        <taxon>Pseudomonadati</taxon>
        <taxon>Pseudomonadota</taxon>
        <taxon>Gammaproteobacteria</taxon>
        <taxon>Oceanospirillales</taxon>
        <taxon>Halomonadaceae</taxon>
        <taxon>Kushneria</taxon>
    </lineage>
</organism>
<dbReference type="Pfam" id="PF04134">
    <property type="entry name" value="DCC1-like"/>
    <property type="match status" value="1"/>
</dbReference>
<proteinExistence type="predicted"/>
<feature type="compositionally biased region" description="Polar residues" evidence="1">
    <location>
        <begin position="1"/>
        <end position="11"/>
    </location>
</feature>
<keyword evidence="3" id="KW-1185">Reference proteome</keyword>
<dbReference type="PANTHER" id="PTHR33639">
    <property type="entry name" value="THIOL-DISULFIDE OXIDOREDUCTASE DCC"/>
    <property type="match status" value="1"/>
</dbReference>
<dbReference type="Proteomes" id="UP000250025">
    <property type="component" value="Chromosome"/>
</dbReference>
<protein>
    <recommendedName>
        <fullName evidence="4">Thiol-disulfide oxidoreductase</fullName>
    </recommendedName>
</protein>
<name>A0A2Z2H5N1_9GAMM</name>
<evidence type="ECO:0000313" key="3">
    <source>
        <dbReference type="Proteomes" id="UP000250025"/>
    </source>
</evidence>
<evidence type="ECO:0008006" key="4">
    <source>
        <dbReference type="Google" id="ProtNLM"/>
    </source>
</evidence>
<evidence type="ECO:0000256" key="1">
    <source>
        <dbReference type="SAM" id="MobiDB-lite"/>
    </source>
</evidence>
<dbReference type="EMBL" id="CP021323">
    <property type="protein sequence ID" value="ARS52683.1"/>
    <property type="molecule type" value="Genomic_DNA"/>
</dbReference>
<evidence type="ECO:0000313" key="2">
    <source>
        <dbReference type="EMBL" id="ARS52683.1"/>
    </source>
</evidence>
<dbReference type="InterPro" id="IPR007263">
    <property type="entry name" value="DCC1-like"/>
</dbReference>
<accession>A0A2Z2H5N1</accession>
<dbReference type="GO" id="GO:0015035">
    <property type="term" value="F:protein-disulfide reductase activity"/>
    <property type="evidence" value="ECO:0007669"/>
    <property type="project" value="InterPro"/>
</dbReference>
<dbReference type="InterPro" id="IPR052927">
    <property type="entry name" value="DCC_oxidoreductase"/>
</dbReference>